<dbReference type="Pfam" id="PF18962">
    <property type="entry name" value="Por_Secre_tail"/>
    <property type="match status" value="1"/>
</dbReference>
<feature type="domain" description="Secretion system C-terminal sorting" evidence="2">
    <location>
        <begin position="163"/>
        <end position="241"/>
    </location>
</feature>
<accession>A0ABT8R806</accession>
<dbReference type="NCBIfam" id="TIGR04183">
    <property type="entry name" value="Por_Secre_tail"/>
    <property type="match status" value="1"/>
</dbReference>
<dbReference type="NCBIfam" id="NF045639">
    <property type="entry name" value="GCX_COOH"/>
    <property type="match status" value="1"/>
</dbReference>
<keyword evidence="4" id="KW-1185">Reference proteome</keyword>
<proteinExistence type="predicted"/>
<dbReference type="InterPro" id="IPR026444">
    <property type="entry name" value="Secre_tail"/>
</dbReference>
<feature type="signal peptide" evidence="1">
    <location>
        <begin position="1"/>
        <end position="18"/>
    </location>
</feature>
<dbReference type="InterPro" id="IPR055015">
    <property type="entry name" value="GCX_COOH"/>
</dbReference>
<evidence type="ECO:0000313" key="3">
    <source>
        <dbReference type="EMBL" id="MDO1448235.1"/>
    </source>
</evidence>
<dbReference type="EMBL" id="JAUKPO010000010">
    <property type="protein sequence ID" value="MDO1448235.1"/>
    <property type="molecule type" value="Genomic_DNA"/>
</dbReference>
<evidence type="ECO:0000313" key="4">
    <source>
        <dbReference type="Proteomes" id="UP001168528"/>
    </source>
</evidence>
<sequence length="242" mass="26038">MKNFILCFLCLVCIQAQGQTIGSDSAGVSLNQSIDVLVITKTLLAAPLTEKSLPANALRNGQLEFSTSQYYARKILKTAGEVHLTAGDNKHFRAGEAILLEPGFTVDATAEFTAEIAAVETSSKDIPVASTPPADTQENVLSKARIDIQADIKKPSTEAEFTLFPNPVSERFYIRYQLTEEAPVAVTLLSITGAVVQALRPAEAQAAGTYELAFTVGDVPTGMYLVSLEIGKLKFTQRLVVQ</sequence>
<feature type="chain" id="PRO_5046627550" evidence="1">
    <location>
        <begin position="19"/>
        <end position="242"/>
    </location>
</feature>
<keyword evidence="1" id="KW-0732">Signal</keyword>
<evidence type="ECO:0000256" key="1">
    <source>
        <dbReference type="SAM" id="SignalP"/>
    </source>
</evidence>
<name>A0ABT8R806_9BACT</name>
<gene>
    <name evidence="3" type="ORF">Q0590_18315</name>
</gene>
<protein>
    <submittedName>
        <fullName evidence="3">T9SS type A sorting domain-containing protein</fullName>
    </submittedName>
</protein>
<dbReference type="RefSeq" id="WP_302039036.1">
    <property type="nucleotide sequence ID" value="NZ_JAUKPO010000010.1"/>
</dbReference>
<comment type="caution">
    <text evidence="3">The sequence shown here is derived from an EMBL/GenBank/DDBJ whole genome shotgun (WGS) entry which is preliminary data.</text>
</comment>
<dbReference type="Proteomes" id="UP001168528">
    <property type="component" value="Unassembled WGS sequence"/>
</dbReference>
<reference evidence="3" key="1">
    <citation type="submission" date="2023-07" db="EMBL/GenBank/DDBJ databases">
        <title>The genome sequence of Rhodocytophaga aerolata KACC 12507.</title>
        <authorList>
            <person name="Zhang X."/>
        </authorList>
    </citation>
    <scope>NUCLEOTIDE SEQUENCE</scope>
    <source>
        <strain evidence="3">KACC 12507</strain>
    </source>
</reference>
<organism evidence="3 4">
    <name type="scientific">Rhodocytophaga aerolata</name>
    <dbReference type="NCBI Taxonomy" id="455078"/>
    <lineage>
        <taxon>Bacteria</taxon>
        <taxon>Pseudomonadati</taxon>
        <taxon>Bacteroidota</taxon>
        <taxon>Cytophagia</taxon>
        <taxon>Cytophagales</taxon>
        <taxon>Rhodocytophagaceae</taxon>
        <taxon>Rhodocytophaga</taxon>
    </lineage>
</organism>
<evidence type="ECO:0000259" key="2">
    <source>
        <dbReference type="Pfam" id="PF18962"/>
    </source>
</evidence>